<feature type="chain" id="PRO_5043653012" description="Mitochondrial ribosomal protein S9" evidence="1">
    <location>
        <begin position="20"/>
        <end position="328"/>
    </location>
</feature>
<organism evidence="2 3">
    <name type="scientific">Engystomops pustulosus</name>
    <name type="common">Tungara frog</name>
    <name type="synonym">Physalaemus pustulosus</name>
    <dbReference type="NCBI Taxonomy" id="76066"/>
    <lineage>
        <taxon>Eukaryota</taxon>
        <taxon>Metazoa</taxon>
        <taxon>Chordata</taxon>
        <taxon>Craniata</taxon>
        <taxon>Vertebrata</taxon>
        <taxon>Euteleostomi</taxon>
        <taxon>Amphibia</taxon>
        <taxon>Batrachia</taxon>
        <taxon>Anura</taxon>
        <taxon>Neobatrachia</taxon>
        <taxon>Hyloidea</taxon>
        <taxon>Leptodactylidae</taxon>
        <taxon>Leiuperinae</taxon>
        <taxon>Engystomops</taxon>
    </lineage>
</organism>
<proteinExistence type="predicted"/>
<dbReference type="Proteomes" id="UP000824782">
    <property type="component" value="Unassembled WGS sequence"/>
</dbReference>
<sequence>MPAHYALLFSLLPRLPVRSCDLQQLPSSSMAAVCLRPALAVALRAGAGGPWKAVAVVAACSQASRLIHTSSRLQRKNVAASGPEKYTEAFIKKQIEEFNIGKRHLANMMGEDPETFTQEDIDKAIAYLFPSGLFEKRARPLMKHPDEIFPKQLAIQWGEDKRPFHFLFYTGKQAFYSLLHDAHAKFLSIRAYGEDVRKKGLKEENEKPVIDLSGRRWMIKEELENLLVEKLSDQDYLYFLQTMERLVSLPHSSIVEDFVLKYCKNLEIQSKKQMVNPLQYDEHGVAFSTGEGRRKTAEATAVVRDQGKGKITINGQEYLDYFTVLQDK</sequence>
<dbReference type="Gene3D" id="3.30.230.10">
    <property type="match status" value="1"/>
</dbReference>
<evidence type="ECO:0000313" key="2">
    <source>
        <dbReference type="EMBL" id="KAG8587062.1"/>
    </source>
</evidence>
<keyword evidence="1" id="KW-0732">Signal</keyword>
<accession>A0AAV7CRR3</accession>
<gene>
    <name evidence="2" type="ORF">GDO81_005557</name>
</gene>
<evidence type="ECO:0000313" key="3">
    <source>
        <dbReference type="Proteomes" id="UP000824782"/>
    </source>
</evidence>
<name>A0AAV7CRR3_ENGPU</name>
<protein>
    <recommendedName>
        <fullName evidence="4">Mitochondrial ribosomal protein S9</fullName>
    </recommendedName>
</protein>
<evidence type="ECO:0000256" key="1">
    <source>
        <dbReference type="SAM" id="SignalP"/>
    </source>
</evidence>
<comment type="caution">
    <text evidence="2">The sequence shown here is derived from an EMBL/GenBank/DDBJ whole genome shotgun (WGS) entry which is preliminary data.</text>
</comment>
<keyword evidence="3" id="KW-1185">Reference proteome</keyword>
<dbReference type="InterPro" id="IPR014721">
    <property type="entry name" value="Ribsml_uS5_D2-typ_fold_subgr"/>
</dbReference>
<reference evidence="2" key="1">
    <citation type="thesis" date="2020" institute="ProQuest LLC" country="789 East Eisenhower Parkway, Ann Arbor, MI, USA">
        <title>Comparative Genomics and Chromosome Evolution.</title>
        <authorList>
            <person name="Mudd A.B."/>
        </authorList>
    </citation>
    <scope>NUCLEOTIDE SEQUENCE</scope>
    <source>
        <strain evidence="2">237g6f4</strain>
        <tissue evidence="2">Blood</tissue>
    </source>
</reference>
<dbReference type="AlphaFoldDB" id="A0AAV7CRR3"/>
<feature type="signal peptide" evidence="1">
    <location>
        <begin position="1"/>
        <end position="19"/>
    </location>
</feature>
<dbReference type="EMBL" id="WNYA01000002">
    <property type="protein sequence ID" value="KAG8587062.1"/>
    <property type="molecule type" value="Genomic_DNA"/>
</dbReference>
<evidence type="ECO:0008006" key="4">
    <source>
        <dbReference type="Google" id="ProtNLM"/>
    </source>
</evidence>